<organism evidence="2 3">
    <name type="scientific">Euplotes crassus</name>
    <dbReference type="NCBI Taxonomy" id="5936"/>
    <lineage>
        <taxon>Eukaryota</taxon>
        <taxon>Sar</taxon>
        <taxon>Alveolata</taxon>
        <taxon>Ciliophora</taxon>
        <taxon>Intramacronucleata</taxon>
        <taxon>Spirotrichea</taxon>
        <taxon>Hypotrichia</taxon>
        <taxon>Euplotida</taxon>
        <taxon>Euplotidae</taxon>
        <taxon>Moneuplotes</taxon>
    </lineage>
</organism>
<keyword evidence="3" id="KW-1185">Reference proteome</keyword>
<dbReference type="Proteomes" id="UP001295684">
    <property type="component" value="Unassembled WGS sequence"/>
</dbReference>
<feature type="region of interest" description="Disordered" evidence="1">
    <location>
        <begin position="531"/>
        <end position="557"/>
    </location>
</feature>
<dbReference type="AlphaFoldDB" id="A0AAD1Y6R1"/>
<dbReference type="EMBL" id="CAMPGE010027303">
    <property type="protein sequence ID" value="CAI2384946.1"/>
    <property type="molecule type" value="Genomic_DNA"/>
</dbReference>
<gene>
    <name evidence="2" type="ORF">ECRASSUSDP1_LOCUS26486</name>
</gene>
<comment type="caution">
    <text evidence="2">The sequence shown here is derived from an EMBL/GenBank/DDBJ whole genome shotgun (WGS) entry which is preliminary data.</text>
</comment>
<feature type="region of interest" description="Disordered" evidence="1">
    <location>
        <begin position="375"/>
        <end position="409"/>
    </location>
</feature>
<accession>A0AAD1Y6R1</accession>
<feature type="compositionally biased region" description="Polar residues" evidence="1">
    <location>
        <begin position="384"/>
        <end position="402"/>
    </location>
</feature>
<evidence type="ECO:0000256" key="1">
    <source>
        <dbReference type="SAM" id="MobiDB-lite"/>
    </source>
</evidence>
<reference evidence="2" key="1">
    <citation type="submission" date="2023-07" db="EMBL/GenBank/DDBJ databases">
        <authorList>
            <consortium name="AG Swart"/>
            <person name="Singh M."/>
            <person name="Singh A."/>
            <person name="Seah K."/>
            <person name="Emmerich C."/>
        </authorList>
    </citation>
    <scope>NUCLEOTIDE SEQUENCE</scope>
    <source>
        <strain evidence="2">DP1</strain>
    </source>
</reference>
<proteinExistence type="predicted"/>
<feature type="compositionally biased region" description="Basic and acidic residues" evidence="1">
    <location>
        <begin position="531"/>
        <end position="554"/>
    </location>
</feature>
<sequence length="736" mass="84627">MNSRFTTRVPIYLKSLDPDQASISGSADEDSPISFTKTSRKPSQNRICLRILKKREAELAHLSSMIEGQLKNIRVTLENKNRQRNENKRELRYSKLRIAKPVEIAEYDRVLDRPKSLRRIPKNLQHILEDRKSSSIIITSKNTVRNSLQNLQNDCSERRQNSFLLPSTCKNSGKSLKKKTRNCVSSILNNSMPAQQYRSGRENSFSIRRSLTKSIEKLKLEMVRNSKSITYSLLASVITLKKITKKDSLVLSKFCQLINASRNEHCQENKSFNTKKSQIMFIQRSLYFISNEVLLLSKKINNSRTHNNTFLKENIDKQNFLKELYTMLNKNIVVASDPSEFCSSISVLYNYIKSVYEYLRQLIVGDVSVPRTPKSICSKKSKRSGTFSNSKNSKPLTKNQMKGQAKESHIKSRNKICLPKMKKFRTNRKKSSCQKRQSSVKKSRGRGCDISTKKSETSICKEKSSKRLKTTPSGILMRPVPRINCFLTNYEDSEKGFESREILIKEKPDFVNLVINKPQTTKSKKTVFDFHRDQSSSESDVKLENTDSEVKPSEEENINLPRPENAVKMCFKDFKNQILVKNEASFGDTVELDMFDNPQSDTQCVATLPDPVSDAALEEEKATDTEENINPLNFGPDKFEFCKIKMIQTMKNNQINKEFLKKESLTTIEEQSFDISNDCGTNRSHKFSSLISCEPFDLEEPLHNQLPNDKFKFEIEDSSQSEYSDNLLESDQNLLL</sequence>
<name>A0AAD1Y6R1_EUPCR</name>
<evidence type="ECO:0000313" key="2">
    <source>
        <dbReference type="EMBL" id="CAI2384946.1"/>
    </source>
</evidence>
<feature type="region of interest" description="Disordered" evidence="1">
    <location>
        <begin position="428"/>
        <end position="449"/>
    </location>
</feature>
<feature type="compositionally biased region" description="Basic residues" evidence="1">
    <location>
        <begin position="428"/>
        <end position="445"/>
    </location>
</feature>
<evidence type="ECO:0000313" key="3">
    <source>
        <dbReference type="Proteomes" id="UP001295684"/>
    </source>
</evidence>
<protein>
    <submittedName>
        <fullName evidence="2">Uncharacterized protein</fullName>
    </submittedName>
</protein>